<proteinExistence type="predicted"/>
<feature type="transmembrane region" description="Helical" evidence="1">
    <location>
        <begin position="137"/>
        <end position="157"/>
    </location>
</feature>
<organism evidence="2 3">
    <name type="scientific">Protopolystoma xenopodis</name>
    <dbReference type="NCBI Taxonomy" id="117903"/>
    <lineage>
        <taxon>Eukaryota</taxon>
        <taxon>Metazoa</taxon>
        <taxon>Spiralia</taxon>
        <taxon>Lophotrochozoa</taxon>
        <taxon>Platyhelminthes</taxon>
        <taxon>Monogenea</taxon>
        <taxon>Polyopisthocotylea</taxon>
        <taxon>Polystomatidea</taxon>
        <taxon>Polystomatidae</taxon>
        <taxon>Protopolystoma</taxon>
    </lineage>
</organism>
<reference evidence="2" key="1">
    <citation type="submission" date="2018-11" db="EMBL/GenBank/DDBJ databases">
        <authorList>
            <consortium name="Pathogen Informatics"/>
        </authorList>
    </citation>
    <scope>NUCLEOTIDE SEQUENCE</scope>
</reference>
<protein>
    <submittedName>
        <fullName evidence="2">Uncharacterized protein</fullName>
    </submittedName>
</protein>
<evidence type="ECO:0000313" key="2">
    <source>
        <dbReference type="EMBL" id="VEL12914.1"/>
    </source>
</evidence>
<keyword evidence="1" id="KW-1133">Transmembrane helix</keyword>
<keyword evidence="1" id="KW-0812">Transmembrane</keyword>
<name>A0A3S5ACK4_9PLAT</name>
<dbReference type="AlphaFoldDB" id="A0A3S5ACK4"/>
<gene>
    <name evidence="2" type="ORF">PXEA_LOCUS6354</name>
</gene>
<evidence type="ECO:0000256" key="1">
    <source>
        <dbReference type="SAM" id="Phobius"/>
    </source>
</evidence>
<dbReference type="EMBL" id="CAAALY010016234">
    <property type="protein sequence ID" value="VEL12914.1"/>
    <property type="molecule type" value="Genomic_DNA"/>
</dbReference>
<keyword evidence="1" id="KW-0472">Membrane</keyword>
<keyword evidence="3" id="KW-1185">Reference proteome</keyword>
<accession>A0A3S5ACK4</accession>
<comment type="caution">
    <text evidence="2">The sequence shown here is derived from an EMBL/GenBank/DDBJ whole genome shotgun (WGS) entry which is preliminary data.</text>
</comment>
<dbReference type="Proteomes" id="UP000784294">
    <property type="component" value="Unassembled WGS sequence"/>
</dbReference>
<sequence length="160" mass="18307">MFCKDCGRREVNIMSECHVTRPGSPFLYRRLLVTSPARQDCRCLPPKSHVILEACQCRNRHQRVLRTPCPGHCTAANALTTSRNKCDKSVCLQTTVWMRMVYSEKKTSGKQSLGDIAPAACEPKEFKRDVKRCCKSFILHISLFFKYLSANGIVRFFTEL</sequence>
<evidence type="ECO:0000313" key="3">
    <source>
        <dbReference type="Proteomes" id="UP000784294"/>
    </source>
</evidence>